<organism evidence="2 3">
    <name type="scientific">Clostridium neuense</name>
    <dbReference type="NCBI Taxonomy" id="1728934"/>
    <lineage>
        <taxon>Bacteria</taxon>
        <taxon>Bacillati</taxon>
        <taxon>Bacillota</taxon>
        <taxon>Clostridia</taxon>
        <taxon>Eubacteriales</taxon>
        <taxon>Clostridiaceae</taxon>
        <taxon>Clostridium</taxon>
    </lineage>
</organism>
<gene>
    <name evidence="2" type="ORF">ACJDT4_07295</name>
</gene>
<dbReference type="EMBL" id="JBJIAA010000005">
    <property type="protein sequence ID" value="MFL0250225.1"/>
    <property type="molecule type" value="Genomic_DNA"/>
</dbReference>
<sequence>MKCKKKLIIAFPIIAIIVLMYSIKIWSSNGMVGLPKGVCLSQIASKDSTKIMKVYKCNSVLYGDAARVEIYNKETGTSRNILWSINSKNINVKWEDDKLVLINGNEMNVNSSYYVGVE</sequence>
<name>A0ABW8TCS7_9CLOT</name>
<dbReference type="InterPro" id="IPR035406">
    <property type="entry name" value="DUF5412"/>
</dbReference>
<evidence type="ECO:0000256" key="1">
    <source>
        <dbReference type="SAM" id="Phobius"/>
    </source>
</evidence>
<keyword evidence="3" id="KW-1185">Reference proteome</keyword>
<keyword evidence="1" id="KW-0472">Membrane</keyword>
<feature type="transmembrane region" description="Helical" evidence="1">
    <location>
        <begin position="7"/>
        <end position="26"/>
    </location>
</feature>
<dbReference type="Pfam" id="PF17428">
    <property type="entry name" value="DUF5412"/>
    <property type="match status" value="1"/>
</dbReference>
<dbReference type="RefSeq" id="WP_406786890.1">
    <property type="nucleotide sequence ID" value="NZ_JBJIAA010000005.1"/>
</dbReference>
<evidence type="ECO:0000313" key="2">
    <source>
        <dbReference type="EMBL" id="MFL0250225.1"/>
    </source>
</evidence>
<keyword evidence="1" id="KW-0812">Transmembrane</keyword>
<keyword evidence="1" id="KW-1133">Transmembrane helix</keyword>
<reference evidence="2 3" key="1">
    <citation type="submission" date="2024-11" db="EMBL/GenBank/DDBJ databases">
        <authorList>
            <person name="Heng Y.C."/>
            <person name="Lim A.C.H."/>
            <person name="Lee J.K.Y."/>
            <person name="Kittelmann S."/>
        </authorList>
    </citation>
    <scope>NUCLEOTIDE SEQUENCE [LARGE SCALE GENOMIC DNA]</scope>
    <source>
        <strain evidence="2 3">WILCCON 0114</strain>
    </source>
</reference>
<accession>A0ABW8TCS7</accession>
<evidence type="ECO:0000313" key="3">
    <source>
        <dbReference type="Proteomes" id="UP001623592"/>
    </source>
</evidence>
<protein>
    <submittedName>
        <fullName evidence="2">DUF5412 family protein</fullName>
    </submittedName>
</protein>
<comment type="caution">
    <text evidence="2">The sequence shown here is derived from an EMBL/GenBank/DDBJ whole genome shotgun (WGS) entry which is preliminary data.</text>
</comment>
<proteinExistence type="predicted"/>
<dbReference type="Proteomes" id="UP001623592">
    <property type="component" value="Unassembled WGS sequence"/>
</dbReference>